<keyword evidence="2" id="KW-1133">Transmembrane helix</keyword>
<sequence>MSSRQKSQDSLERTLQQQRLDKLERARIAEAAKQKELMLDEEPSLLQRAYLDPIARTPSVVDAGERSGSSQHGAANLVGHHRKVQKEKKRSIWKTAITTLPDFLVHITMLNLVWWAADTFYN</sequence>
<name>A0A395SAW6_FUSSP</name>
<evidence type="ECO:0000313" key="3">
    <source>
        <dbReference type="EMBL" id="RGP69490.1"/>
    </source>
</evidence>
<feature type="transmembrane region" description="Helical" evidence="2">
    <location>
        <begin position="92"/>
        <end position="117"/>
    </location>
</feature>
<dbReference type="Proteomes" id="UP000266152">
    <property type="component" value="Unassembled WGS sequence"/>
</dbReference>
<keyword evidence="4" id="KW-1185">Reference proteome</keyword>
<feature type="region of interest" description="Disordered" evidence="1">
    <location>
        <begin position="61"/>
        <end position="86"/>
    </location>
</feature>
<dbReference type="EMBL" id="PXOF01000060">
    <property type="protein sequence ID" value="RGP69490.1"/>
    <property type="molecule type" value="Genomic_DNA"/>
</dbReference>
<gene>
    <name evidence="3" type="ORF">FSPOR_4594</name>
</gene>
<accession>A0A395SAW6</accession>
<evidence type="ECO:0000313" key="4">
    <source>
        <dbReference type="Proteomes" id="UP000266152"/>
    </source>
</evidence>
<dbReference type="AlphaFoldDB" id="A0A395SAW6"/>
<protein>
    <submittedName>
        <fullName evidence="3">Uncharacterized protein</fullName>
    </submittedName>
</protein>
<keyword evidence="2" id="KW-0472">Membrane</keyword>
<evidence type="ECO:0000256" key="2">
    <source>
        <dbReference type="SAM" id="Phobius"/>
    </source>
</evidence>
<proteinExistence type="predicted"/>
<evidence type="ECO:0000256" key="1">
    <source>
        <dbReference type="SAM" id="MobiDB-lite"/>
    </source>
</evidence>
<keyword evidence="2" id="KW-0812">Transmembrane</keyword>
<reference evidence="3 4" key="1">
    <citation type="journal article" date="2018" name="PLoS Pathog.">
        <title>Evolution of structural diversity of trichothecenes, a family of toxins produced by plant pathogenic and entomopathogenic fungi.</title>
        <authorList>
            <person name="Proctor R.H."/>
            <person name="McCormick S.P."/>
            <person name="Kim H.S."/>
            <person name="Cardoza R.E."/>
            <person name="Stanley A.M."/>
            <person name="Lindo L."/>
            <person name="Kelly A."/>
            <person name="Brown D.W."/>
            <person name="Lee T."/>
            <person name="Vaughan M.M."/>
            <person name="Alexander N.J."/>
            <person name="Busman M."/>
            <person name="Gutierrez S."/>
        </authorList>
    </citation>
    <scope>NUCLEOTIDE SEQUENCE [LARGE SCALE GENOMIC DNA]</scope>
    <source>
        <strain evidence="3 4">NRRL 3299</strain>
    </source>
</reference>
<organism evidence="3 4">
    <name type="scientific">Fusarium sporotrichioides</name>
    <dbReference type="NCBI Taxonomy" id="5514"/>
    <lineage>
        <taxon>Eukaryota</taxon>
        <taxon>Fungi</taxon>
        <taxon>Dikarya</taxon>
        <taxon>Ascomycota</taxon>
        <taxon>Pezizomycotina</taxon>
        <taxon>Sordariomycetes</taxon>
        <taxon>Hypocreomycetidae</taxon>
        <taxon>Hypocreales</taxon>
        <taxon>Nectriaceae</taxon>
        <taxon>Fusarium</taxon>
    </lineage>
</organism>
<comment type="caution">
    <text evidence="3">The sequence shown here is derived from an EMBL/GenBank/DDBJ whole genome shotgun (WGS) entry which is preliminary data.</text>
</comment>